<reference evidence="2 3" key="1">
    <citation type="journal article" date="2019" name="Environ. Microbiol.">
        <title>At the nexus of three kingdoms: the genome of the mycorrhizal fungus Gigaspora margarita provides insights into plant, endobacterial and fungal interactions.</title>
        <authorList>
            <person name="Venice F."/>
            <person name="Ghignone S."/>
            <person name="Salvioli di Fossalunga A."/>
            <person name="Amselem J."/>
            <person name="Novero M."/>
            <person name="Xianan X."/>
            <person name="Sedzielewska Toro K."/>
            <person name="Morin E."/>
            <person name="Lipzen A."/>
            <person name="Grigoriev I.V."/>
            <person name="Henrissat B."/>
            <person name="Martin F.M."/>
            <person name="Bonfante P."/>
        </authorList>
    </citation>
    <scope>NUCLEOTIDE SEQUENCE [LARGE SCALE GENOMIC DNA]</scope>
    <source>
        <strain evidence="2 3">BEG34</strain>
    </source>
</reference>
<comment type="caution">
    <text evidence="2">The sequence shown here is derived from an EMBL/GenBank/DDBJ whole genome shotgun (WGS) entry which is preliminary data.</text>
</comment>
<dbReference type="EMBL" id="WTPW01000013">
    <property type="protein sequence ID" value="KAF0560328.1"/>
    <property type="molecule type" value="Genomic_DNA"/>
</dbReference>
<accession>A0A8H4B4Q5</accession>
<evidence type="ECO:0000256" key="1">
    <source>
        <dbReference type="SAM" id="SignalP"/>
    </source>
</evidence>
<gene>
    <name evidence="2" type="ORF">F8M41_002329</name>
</gene>
<sequence>MNQKLLILLLAVMFFGGLVPSINALPAPVPSTSCPNPSPHCDLTKKCSFSASTQQCTCICCDENGDNCKQNFP</sequence>
<proteinExistence type="predicted"/>
<evidence type="ECO:0000313" key="2">
    <source>
        <dbReference type="EMBL" id="KAF0560328.1"/>
    </source>
</evidence>
<dbReference type="Proteomes" id="UP000439903">
    <property type="component" value="Unassembled WGS sequence"/>
</dbReference>
<protein>
    <submittedName>
        <fullName evidence="2">Uncharacterized protein</fullName>
    </submittedName>
</protein>
<dbReference type="AlphaFoldDB" id="A0A8H4B4Q5"/>
<name>A0A8H4B4Q5_GIGMA</name>
<evidence type="ECO:0000313" key="3">
    <source>
        <dbReference type="Proteomes" id="UP000439903"/>
    </source>
</evidence>
<dbReference type="OrthoDB" id="2368387at2759"/>
<keyword evidence="1" id="KW-0732">Signal</keyword>
<feature type="chain" id="PRO_5034386135" evidence="1">
    <location>
        <begin position="25"/>
        <end position="73"/>
    </location>
</feature>
<keyword evidence="3" id="KW-1185">Reference proteome</keyword>
<feature type="signal peptide" evidence="1">
    <location>
        <begin position="1"/>
        <end position="24"/>
    </location>
</feature>
<organism evidence="2 3">
    <name type="scientific">Gigaspora margarita</name>
    <dbReference type="NCBI Taxonomy" id="4874"/>
    <lineage>
        <taxon>Eukaryota</taxon>
        <taxon>Fungi</taxon>
        <taxon>Fungi incertae sedis</taxon>
        <taxon>Mucoromycota</taxon>
        <taxon>Glomeromycotina</taxon>
        <taxon>Glomeromycetes</taxon>
        <taxon>Diversisporales</taxon>
        <taxon>Gigasporaceae</taxon>
        <taxon>Gigaspora</taxon>
    </lineage>
</organism>